<keyword evidence="1" id="KW-1133">Transmembrane helix</keyword>
<proteinExistence type="predicted"/>
<feature type="transmembrane region" description="Helical" evidence="1">
    <location>
        <begin position="228"/>
        <end position="247"/>
    </location>
</feature>
<dbReference type="EMBL" id="JAABLM010000014">
    <property type="protein sequence ID" value="NBL65793.1"/>
    <property type="molecule type" value="Genomic_DNA"/>
</dbReference>
<keyword evidence="4" id="KW-1185">Reference proteome</keyword>
<evidence type="ECO:0000313" key="3">
    <source>
        <dbReference type="EMBL" id="NBL65793.1"/>
    </source>
</evidence>
<dbReference type="Gene3D" id="3.90.550.10">
    <property type="entry name" value="Spore Coat Polysaccharide Biosynthesis Protein SpsA, Chain A"/>
    <property type="match status" value="1"/>
</dbReference>
<comment type="caution">
    <text evidence="3">The sequence shown here is derived from an EMBL/GenBank/DDBJ whole genome shotgun (WGS) entry which is preliminary data.</text>
</comment>
<dbReference type="PANTHER" id="PTHR22916">
    <property type="entry name" value="GLYCOSYLTRANSFERASE"/>
    <property type="match status" value="1"/>
</dbReference>
<evidence type="ECO:0000259" key="2">
    <source>
        <dbReference type="Pfam" id="PF00535"/>
    </source>
</evidence>
<reference evidence="4" key="1">
    <citation type="submission" date="2020-01" db="EMBL/GenBank/DDBJ databases">
        <title>Sphingomonas sp. strain CSW-10.</title>
        <authorList>
            <person name="Chen W.-M."/>
        </authorList>
    </citation>
    <scope>NUCLEOTIDE SEQUENCE [LARGE SCALE GENOMIC DNA]</scope>
    <source>
        <strain evidence="4">NST-5</strain>
    </source>
</reference>
<evidence type="ECO:0000256" key="1">
    <source>
        <dbReference type="SAM" id="Phobius"/>
    </source>
</evidence>
<dbReference type="InterPro" id="IPR001173">
    <property type="entry name" value="Glyco_trans_2-like"/>
</dbReference>
<protein>
    <submittedName>
        <fullName evidence="3">Glycosyltransferase</fullName>
    </submittedName>
</protein>
<dbReference type="CDD" id="cd00761">
    <property type="entry name" value="Glyco_tranf_GTA_type"/>
    <property type="match status" value="1"/>
</dbReference>
<organism evidence="3 4">
    <name type="scientific">Flavobacterium ichthyis</name>
    <dbReference type="NCBI Taxonomy" id="2698827"/>
    <lineage>
        <taxon>Bacteria</taxon>
        <taxon>Pseudomonadati</taxon>
        <taxon>Bacteroidota</taxon>
        <taxon>Flavobacteriia</taxon>
        <taxon>Flavobacteriales</taxon>
        <taxon>Flavobacteriaceae</taxon>
        <taxon>Flavobacterium</taxon>
    </lineage>
</organism>
<accession>A0ABW9ZA73</accession>
<dbReference type="PANTHER" id="PTHR22916:SF3">
    <property type="entry name" value="UDP-GLCNAC:BETAGAL BETA-1,3-N-ACETYLGLUCOSAMINYLTRANSFERASE-LIKE PROTEIN 1"/>
    <property type="match status" value="1"/>
</dbReference>
<feature type="domain" description="Glycosyltransferase 2-like" evidence="2">
    <location>
        <begin position="7"/>
        <end position="132"/>
    </location>
</feature>
<keyword evidence="1" id="KW-0472">Membrane</keyword>
<name>A0ABW9ZA73_9FLAO</name>
<dbReference type="Pfam" id="PF00535">
    <property type="entry name" value="Glycos_transf_2"/>
    <property type="match status" value="1"/>
</dbReference>
<evidence type="ECO:0000313" key="4">
    <source>
        <dbReference type="Proteomes" id="UP000798602"/>
    </source>
</evidence>
<gene>
    <name evidence="3" type="ORF">GV828_11335</name>
</gene>
<keyword evidence="1" id="KW-0812">Transmembrane</keyword>
<dbReference type="RefSeq" id="WP_166537614.1">
    <property type="nucleotide sequence ID" value="NZ_JAABLM010000014.1"/>
</dbReference>
<dbReference type="SUPFAM" id="SSF53448">
    <property type="entry name" value="Nucleotide-diphospho-sugar transferases"/>
    <property type="match status" value="1"/>
</dbReference>
<dbReference type="InterPro" id="IPR029044">
    <property type="entry name" value="Nucleotide-diphossugar_trans"/>
</dbReference>
<dbReference type="Proteomes" id="UP000798602">
    <property type="component" value="Unassembled WGS sequence"/>
</dbReference>
<sequence length="255" mass="29616">MKTPLVSIVTPAFNSAQFIAETIQSVQNQTYQNWEMIIVDDFSTDETVAEISKFLEDSRIKCFQLKENSGAGIARQKAVDLAKGNFIAFLDADDLWLPEKLSKQINFLQKNNLPFTFSFYNCINDQGTNLNKIVKAPQILTFRQLFWRNHIGNLTGIYSVDFFGKIAISRFRKRQDWMMWLVILKKIKIAQPVPEVLASYRVRKSSVSSSKINLLKHNYNVYRHFHKLSAVESVFCMMGFLFVHFFLKAKYIEKT</sequence>